<protein>
    <recommendedName>
        <fullName evidence="4">CBM6 domain-containing protein</fullName>
    </recommendedName>
</protein>
<comment type="caution">
    <text evidence="2">The sequence shown here is derived from an EMBL/GenBank/DDBJ whole genome shotgun (WGS) entry which is preliminary data.</text>
</comment>
<gene>
    <name evidence="2" type="ORF">Cba03nite_29420</name>
</gene>
<name>A0A8J3JJ06_9ACTN</name>
<proteinExistence type="predicted"/>
<sequence length="216" mass="22340">MSVLSTRVLGWAALVLAVTATIAVVPPLIMPGPGAERPPSAGGPPGSPTAQPSSAPTAPSTPAPPRNSPASARPDRPDAALPPVRTTAPAAFRPITVHAADPANLRVGARIIECPTCVDGSRVGYIGGPNTLAVRITGVPRAGEWTLTVVYETEQPRTLKLAVDGGPVRELHLAGARSWLIPVRVSVRLRLPKGACWIRFFNDTGSAPDINTVTVG</sequence>
<dbReference type="Proteomes" id="UP000601223">
    <property type="component" value="Unassembled WGS sequence"/>
</dbReference>
<dbReference type="SUPFAM" id="SSF49785">
    <property type="entry name" value="Galactose-binding domain-like"/>
    <property type="match status" value="1"/>
</dbReference>
<organism evidence="2 3">
    <name type="scientific">Catellatospora bangladeshensis</name>
    <dbReference type="NCBI Taxonomy" id="310355"/>
    <lineage>
        <taxon>Bacteria</taxon>
        <taxon>Bacillati</taxon>
        <taxon>Actinomycetota</taxon>
        <taxon>Actinomycetes</taxon>
        <taxon>Micromonosporales</taxon>
        <taxon>Micromonosporaceae</taxon>
        <taxon>Catellatospora</taxon>
    </lineage>
</organism>
<evidence type="ECO:0008006" key="4">
    <source>
        <dbReference type="Google" id="ProtNLM"/>
    </source>
</evidence>
<dbReference type="EMBL" id="BONF01000015">
    <property type="protein sequence ID" value="GIF81593.1"/>
    <property type="molecule type" value="Genomic_DNA"/>
</dbReference>
<feature type="compositionally biased region" description="Low complexity" evidence="1">
    <location>
        <begin position="48"/>
        <end position="58"/>
    </location>
</feature>
<dbReference type="InterPro" id="IPR008979">
    <property type="entry name" value="Galactose-bd-like_sf"/>
</dbReference>
<keyword evidence="3" id="KW-1185">Reference proteome</keyword>
<accession>A0A8J3JJ06</accession>
<evidence type="ECO:0000313" key="2">
    <source>
        <dbReference type="EMBL" id="GIF81593.1"/>
    </source>
</evidence>
<reference evidence="2 3" key="1">
    <citation type="submission" date="2021-01" db="EMBL/GenBank/DDBJ databases">
        <title>Whole genome shotgun sequence of Catellatospora bangladeshensis NBRC 107357.</title>
        <authorList>
            <person name="Komaki H."/>
            <person name="Tamura T."/>
        </authorList>
    </citation>
    <scope>NUCLEOTIDE SEQUENCE [LARGE SCALE GENOMIC DNA]</scope>
    <source>
        <strain evidence="2 3">NBRC 107357</strain>
    </source>
</reference>
<evidence type="ECO:0000313" key="3">
    <source>
        <dbReference type="Proteomes" id="UP000601223"/>
    </source>
</evidence>
<feature type="region of interest" description="Disordered" evidence="1">
    <location>
        <begin position="33"/>
        <end position="84"/>
    </location>
</feature>
<evidence type="ECO:0000256" key="1">
    <source>
        <dbReference type="SAM" id="MobiDB-lite"/>
    </source>
</evidence>
<dbReference type="Gene3D" id="2.60.120.260">
    <property type="entry name" value="Galactose-binding domain-like"/>
    <property type="match status" value="1"/>
</dbReference>
<dbReference type="AlphaFoldDB" id="A0A8J3JJ06"/>